<evidence type="ECO:0008006" key="5">
    <source>
        <dbReference type="Google" id="ProtNLM"/>
    </source>
</evidence>
<protein>
    <recommendedName>
        <fullName evidence="5">Protein kinase</fullName>
    </recommendedName>
</protein>
<dbReference type="RefSeq" id="WP_014817220.1">
    <property type="nucleotide sequence ID" value="NC_018027.1"/>
</dbReference>
<feature type="transmembrane region" description="Helical" evidence="2">
    <location>
        <begin position="16"/>
        <end position="35"/>
    </location>
</feature>
<feature type="region of interest" description="Disordered" evidence="1">
    <location>
        <begin position="42"/>
        <end position="71"/>
    </location>
</feature>
<dbReference type="PATRIC" id="fig|710421.3.peg.4021"/>
<accession>I4BN90</accession>
<keyword evidence="2" id="KW-0472">Membrane</keyword>
<keyword evidence="2" id="KW-0812">Transmembrane</keyword>
<reference evidence="3 4" key="1">
    <citation type="submission" date="2012-06" db="EMBL/GenBank/DDBJ databases">
        <title>Complete sequence of chromosome of Mycobacterium chubuense NBB4.</title>
        <authorList>
            <consortium name="US DOE Joint Genome Institute"/>
            <person name="Lucas S."/>
            <person name="Han J."/>
            <person name="Lapidus A."/>
            <person name="Cheng J.-F."/>
            <person name="Goodwin L."/>
            <person name="Pitluck S."/>
            <person name="Peters L."/>
            <person name="Mikhailova N."/>
            <person name="Teshima H."/>
            <person name="Detter J.C."/>
            <person name="Han C."/>
            <person name="Tapia R."/>
            <person name="Land M."/>
            <person name="Hauser L."/>
            <person name="Kyrpides N."/>
            <person name="Ivanova N."/>
            <person name="Pagani I."/>
            <person name="Mattes T."/>
            <person name="Holmes A."/>
            <person name="Rutledge P."/>
            <person name="Paulsen I."/>
            <person name="Coleman N."/>
            <person name="Woyke T."/>
        </authorList>
    </citation>
    <scope>NUCLEOTIDE SEQUENCE [LARGE SCALE GENOMIC DNA]</scope>
    <source>
        <strain evidence="3 4">NBB4</strain>
    </source>
</reference>
<evidence type="ECO:0000313" key="4">
    <source>
        <dbReference type="Proteomes" id="UP000006057"/>
    </source>
</evidence>
<dbReference type="AlphaFoldDB" id="I4BN90"/>
<sequence precursor="true">MPTDHPPGRRVLGKKASAVSIVVASAATLVILFAIMTGSHGSSPQVQSIPAPPTAVSQRTSAPVKPEPVATRPPAATLAMDEHGFVGSDARCDSRQQAVVIARTERSAIVVCRASDGSYEYEGVRLHDGAFLRLNDVRPIAAGFEARNDTTTYRLSPTELVVISGETLQSRDPIVEYRTG</sequence>
<keyword evidence="2" id="KW-1133">Transmembrane helix</keyword>
<organism evidence="3 4">
    <name type="scientific">Mycolicibacterium chubuense (strain NBB4)</name>
    <name type="common">Mycobacterium chubuense</name>
    <dbReference type="NCBI Taxonomy" id="710421"/>
    <lineage>
        <taxon>Bacteria</taxon>
        <taxon>Bacillati</taxon>
        <taxon>Actinomycetota</taxon>
        <taxon>Actinomycetes</taxon>
        <taxon>Mycobacteriales</taxon>
        <taxon>Mycobacteriaceae</taxon>
        <taxon>Mycolicibacterium</taxon>
    </lineage>
</organism>
<keyword evidence="4" id="KW-1185">Reference proteome</keyword>
<dbReference type="OrthoDB" id="4751509at2"/>
<dbReference type="Proteomes" id="UP000006057">
    <property type="component" value="Chromosome"/>
</dbReference>
<name>I4BN90_MYCCN</name>
<dbReference type="KEGG" id="mcb:Mycch_4024"/>
<dbReference type="HOGENOM" id="CLU_1426596_0_0_11"/>
<evidence type="ECO:0000256" key="2">
    <source>
        <dbReference type="SAM" id="Phobius"/>
    </source>
</evidence>
<evidence type="ECO:0000256" key="1">
    <source>
        <dbReference type="SAM" id="MobiDB-lite"/>
    </source>
</evidence>
<gene>
    <name evidence="3" type="ordered locus">Mycch_4024</name>
</gene>
<dbReference type="eggNOG" id="COG0515">
    <property type="taxonomic scope" value="Bacteria"/>
</dbReference>
<dbReference type="STRING" id="710421.Mycch_4024"/>
<proteinExistence type="predicted"/>
<evidence type="ECO:0000313" key="3">
    <source>
        <dbReference type="EMBL" id="AFM18747.1"/>
    </source>
</evidence>
<dbReference type="EMBL" id="CP003053">
    <property type="protein sequence ID" value="AFM18747.1"/>
    <property type="molecule type" value="Genomic_DNA"/>
</dbReference>